<keyword evidence="2" id="KW-1185">Reference proteome</keyword>
<proteinExistence type="predicted"/>
<sequence length="91" mass="10634">MDFRAEKPYTRQVLKEGGFTRDTGNTSRHSKVGHLAGISNAVGRFYAENHRIMKCQDALGRLKHRLRLFNTFHIQNKNLSYKYKTQVFYAV</sequence>
<dbReference type="AlphaFoldDB" id="A0A2P7TZ98"/>
<evidence type="ECO:0000313" key="2">
    <source>
        <dbReference type="Proteomes" id="UP000241868"/>
    </source>
</evidence>
<dbReference type="EMBL" id="PXYY01000055">
    <property type="protein sequence ID" value="PSJ80021.1"/>
    <property type="molecule type" value="Genomic_DNA"/>
</dbReference>
<gene>
    <name evidence="1" type="ORF">C7N83_08840</name>
</gene>
<reference evidence="1 2" key="1">
    <citation type="submission" date="2018-03" db="EMBL/GenBank/DDBJ databases">
        <title>Neisseria weixii sp. nov., isolated from the intestinal contents of Tibetan Plateau pika (Ochotona curzoniae) in Yushu, Qinghai Province, China.</title>
        <authorList>
            <person name="Gui Z."/>
        </authorList>
    </citation>
    <scope>NUCLEOTIDE SEQUENCE [LARGE SCALE GENOMIC DNA]</scope>
    <source>
        <strain evidence="1 2">ATCC 51483</strain>
    </source>
</reference>
<comment type="caution">
    <text evidence="1">The sequence shown here is derived from an EMBL/GenBank/DDBJ whole genome shotgun (WGS) entry which is preliminary data.</text>
</comment>
<dbReference type="Proteomes" id="UP000241868">
    <property type="component" value="Unassembled WGS sequence"/>
</dbReference>
<evidence type="ECO:0000313" key="1">
    <source>
        <dbReference type="EMBL" id="PSJ80021.1"/>
    </source>
</evidence>
<organism evidence="1 2">
    <name type="scientific">Neisseria iguanae</name>
    <dbReference type="NCBI Taxonomy" id="90242"/>
    <lineage>
        <taxon>Bacteria</taxon>
        <taxon>Pseudomonadati</taxon>
        <taxon>Pseudomonadota</taxon>
        <taxon>Betaproteobacteria</taxon>
        <taxon>Neisseriales</taxon>
        <taxon>Neisseriaceae</taxon>
        <taxon>Neisseria</taxon>
    </lineage>
</organism>
<accession>A0A2P7TZ98</accession>
<name>A0A2P7TZ98_9NEIS</name>
<protein>
    <submittedName>
        <fullName evidence="1">Uncharacterized protein</fullName>
    </submittedName>
</protein>